<evidence type="ECO:0000313" key="1">
    <source>
        <dbReference type="EMBL" id="KKL04601.1"/>
    </source>
</evidence>
<accession>A0A0F9CG06</accession>
<dbReference type="Gene3D" id="3.90.1720.10">
    <property type="entry name" value="endopeptidase domain like (from Nostoc punctiforme)"/>
    <property type="match status" value="1"/>
</dbReference>
<dbReference type="EMBL" id="LAZR01044457">
    <property type="protein sequence ID" value="KKL04601.1"/>
    <property type="molecule type" value="Genomic_DNA"/>
</dbReference>
<name>A0A0F9CG06_9ZZZZ</name>
<dbReference type="AlphaFoldDB" id="A0A0F9CG06"/>
<reference evidence="1" key="1">
    <citation type="journal article" date="2015" name="Nature">
        <title>Complex archaea that bridge the gap between prokaryotes and eukaryotes.</title>
        <authorList>
            <person name="Spang A."/>
            <person name="Saw J.H."/>
            <person name="Jorgensen S.L."/>
            <person name="Zaremba-Niedzwiedzka K."/>
            <person name="Martijn J."/>
            <person name="Lind A.E."/>
            <person name="van Eijk R."/>
            <person name="Schleper C."/>
            <person name="Guy L."/>
            <person name="Ettema T.J."/>
        </authorList>
    </citation>
    <scope>NUCLEOTIDE SEQUENCE</scope>
</reference>
<comment type="caution">
    <text evidence="1">The sequence shown here is derived from an EMBL/GenBank/DDBJ whole genome shotgun (WGS) entry which is preliminary data.</text>
</comment>
<organism evidence="1">
    <name type="scientific">marine sediment metagenome</name>
    <dbReference type="NCBI Taxonomy" id="412755"/>
    <lineage>
        <taxon>unclassified sequences</taxon>
        <taxon>metagenomes</taxon>
        <taxon>ecological metagenomes</taxon>
    </lineage>
</organism>
<gene>
    <name evidence="1" type="ORF">LCGC14_2614430</name>
</gene>
<proteinExistence type="predicted"/>
<sequence length="182" mass="21042">MIFPTYPTINTIKDVTIILKVGTNRATKWFEQKINKYPYDKVFTHAFLYLTQGDCVDVGFTTSLRKLHDIMKSKAEYLSIHLDDLTKRQRSKALSIGYNKAGAKSKKFKFYDVWGYVAFGLRRLGMKKVKGSKRYDFCSDQVVDVLKEVGYKLFDDVDSETTSPCDLFLLLEDYPDADIAWL</sequence>
<protein>
    <submittedName>
        <fullName evidence="1">Uncharacterized protein</fullName>
    </submittedName>
</protein>